<dbReference type="InterPro" id="IPR036412">
    <property type="entry name" value="HAD-like_sf"/>
</dbReference>
<dbReference type="SFLD" id="SFLDG01129">
    <property type="entry name" value="C1.5:_HAD__Beta-PGM__Phosphata"/>
    <property type="match status" value="1"/>
</dbReference>
<dbReference type="InterPro" id="IPR023214">
    <property type="entry name" value="HAD_sf"/>
</dbReference>
<dbReference type="NCBIfam" id="NF009804">
    <property type="entry name" value="PRK13288.1"/>
    <property type="match status" value="1"/>
</dbReference>
<evidence type="ECO:0000313" key="2">
    <source>
        <dbReference type="Proteomes" id="UP001179647"/>
    </source>
</evidence>
<dbReference type="GO" id="GO:0008967">
    <property type="term" value="F:phosphoglycolate phosphatase activity"/>
    <property type="evidence" value="ECO:0007669"/>
    <property type="project" value="TreeGrafter"/>
</dbReference>
<dbReference type="Pfam" id="PF13419">
    <property type="entry name" value="HAD_2"/>
    <property type="match status" value="1"/>
</dbReference>
<keyword evidence="1" id="KW-0378">Hydrolase</keyword>
<dbReference type="PANTHER" id="PTHR43434">
    <property type="entry name" value="PHOSPHOGLYCOLATE PHOSPHATASE"/>
    <property type="match status" value="1"/>
</dbReference>
<reference evidence="1" key="1">
    <citation type="submission" date="2022-10" db="EMBL/GenBank/DDBJ databases">
        <title>Vagococcus sp. isolated from poultry meat.</title>
        <authorList>
            <person name="Johansson P."/>
            <person name="Bjorkroth J."/>
        </authorList>
    </citation>
    <scope>NUCLEOTIDE SEQUENCE</scope>
    <source>
        <strain evidence="1">STAA11</strain>
    </source>
</reference>
<organism evidence="1 2">
    <name type="scientific">Vagococcus intermedius</name>
    <dbReference type="NCBI Taxonomy" id="2991418"/>
    <lineage>
        <taxon>Bacteria</taxon>
        <taxon>Bacillati</taxon>
        <taxon>Bacillota</taxon>
        <taxon>Bacilli</taxon>
        <taxon>Lactobacillales</taxon>
        <taxon>Enterococcaceae</taxon>
        <taxon>Vagococcus</taxon>
    </lineage>
</organism>
<dbReference type="SUPFAM" id="SSF56784">
    <property type="entry name" value="HAD-like"/>
    <property type="match status" value="1"/>
</dbReference>
<evidence type="ECO:0000313" key="1">
    <source>
        <dbReference type="EMBL" id="WEG74114.1"/>
    </source>
</evidence>
<dbReference type="RefSeq" id="WP_275469913.1">
    <property type="nucleotide sequence ID" value="NZ_CP110232.1"/>
</dbReference>
<keyword evidence="2" id="KW-1185">Reference proteome</keyword>
<proteinExistence type="predicted"/>
<dbReference type="EMBL" id="CP110232">
    <property type="protein sequence ID" value="WEG74114.1"/>
    <property type="molecule type" value="Genomic_DNA"/>
</dbReference>
<dbReference type="GO" id="GO:0005829">
    <property type="term" value="C:cytosol"/>
    <property type="evidence" value="ECO:0007669"/>
    <property type="project" value="TreeGrafter"/>
</dbReference>
<dbReference type="FunFam" id="3.40.50.1000:FF:000022">
    <property type="entry name" value="Phosphoglycolate phosphatase"/>
    <property type="match status" value="1"/>
</dbReference>
<protein>
    <submittedName>
        <fullName evidence="1">Pyrophosphatase PpaX</fullName>
        <ecNumber evidence="1">3.6.1.1</ecNumber>
    </submittedName>
</protein>
<dbReference type="InterPro" id="IPR041492">
    <property type="entry name" value="HAD_2"/>
</dbReference>
<dbReference type="PRINTS" id="PR00413">
    <property type="entry name" value="HADHALOGNASE"/>
</dbReference>
<dbReference type="PANTHER" id="PTHR43434:SF26">
    <property type="entry name" value="PYROPHOSPHATASE PPAX"/>
    <property type="match status" value="1"/>
</dbReference>
<accession>A0AAF0I8F9</accession>
<name>A0AAF0I8F9_9ENTE</name>
<dbReference type="SFLD" id="SFLDG01135">
    <property type="entry name" value="C1.5.6:_HAD__Beta-PGM__Phospha"/>
    <property type="match status" value="1"/>
</dbReference>
<dbReference type="InterPro" id="IPR006439">
    <property type="entry name" value="HAD-SF_hydro_IA"/>
</dbReference>
<dbReference type="InterPro" id="IPR050155">
    <property type="entry name" value="HAD-like_hydrolase_sf"/>
</dbReference>
<dbReference type="Proteomes" id="UP001179647">
    <property type="component" value="Chromosome"/>
</dbReference>
<dbReference type="Gene3D" id="1.10.150.240">
    <property type="entry name" value="Putative phosphatase, domain 2"/>
    <property type="match status" value="1"/>
</dbReference>
<dbReference type="NCBIfam" id="TIGR01509">
    <property type="entry name" value="HAD-SF-IA-v3"/>
    <property type="match status" value="1"/>
</dbReference>
<dbReference type="KEGG" id="vie:OL234_04255"/>
<gene>
    <name evidence="1" type="primary">ppaX</name>
    <name evidence="1" type="ORF">OL234_04255</name>
</gene>
<dbReference type="AlphaFoldDB" id="A0AAF0I8F9"/>
<dbReference type="SFLD" id="SFLDS00003">
    <property type="entry name" value="Haloacid_Dehalogenase"/>
    <property type="match status" value="1"/>
</dbReference>
<dbReference type="EC" id="3.6.1.1" evidence="1"/>
<dbReference type="GO" id="GO:0004427">
    <property type="term" value="F:inorganic diphosphate phosphatase activity"/>
    <property type="evidence" value="ECO:0007669"/>
    <property type="project" value="UniProtKB-EC"/>
</dbReference>
<sequence length="219" mass="24511">MSLKAVLFDFDGTLADSNKLITDSFLHVLNPAFPGKYDEESVQRFNGPSLDAVLTELFPNNSEEMIEKYRTYNSDHHDELLTTFPNVKESLETLQKAGLKLAIVSTKSNVNLIRGLDLLNLTTYFDVIVGNSDYTHFKPHPEPLEVAMNALKVDASDCIMVGDNSHDIEAAHNAGVTSVFVTWSKKSEKEIAKYNPNKKTHSMLELTQWILEKYDGGNA</sequence>
<dbReference type="InterPro" id="IPR023198">
    <property type="entry name" value="PGP-like_dom2"/>
</dbReference>
<dbReference type="NCBIfam" id="TIGR01549">
    <property type="entry name" value="HAD-SF-IA-v1"/>
    <property type="match status" value="1"/>
</dbReference>
<dbReference type="Gene3D" id="3.40.50.1000">
    <property type="entry name" value="HAD superfamily/HAD-like"/>
    <property type="match status" value="1"/>
</dbReference>
<dbReference type="GO" id="GO:0006281">
    <property type="term" value="P:DNA repair"/>
    <property type="evidence" value="ECO:0007669"/>
    <property type="project" value="TreeGrafter"/>
</dbReference>